<keyword evidence="4 8" id="KW-0378">Hydrolase</keyword>
<comment type="catalytic activity">
    <reaction evidence="6 8">
        <text>[(1-&gt;4)-alpha-D-galacturonosyl methyl ester](n) + n H2O = [(1-&gt;4)-alpha-D-galacturonosyl](n) + n methanol + n H(+)</text>
        <dbReference type="Rhea" id="RHEA:22380"/>
        <dbReference type="Rhea" id="RHEA-COMP:14570"/>
        <dbReference type="Rhea" id="RHEA-COMP:14573"/>
        <dbReference type="ChEBI" id="CHEBI:15377"/>
        <dbReference type="ChEBI" id="CHEBI:15378"/>
        <dbReference type="ChEBI" id="CHEBI:17790"/>
        <dbReference type="ChEBI" id="CHEBI:140522"/>
        <dbReference type="ChEBI" id="CHEBI:140523"/>
        <dbReference type="EC" id="3.1.1.11"/>
    </reaction>
</comment>
<evidence type="ECO:0000256" key="6">
    <source>
        <dbReference type="ARBA" id="ARBA00047928"/>
    </source>
</evidence>
<dbReference type="GO" id="GO:0045490">
    <property type="term" value="P:pectin catabolic process"/>
    <property type="evidence" value="ECO:0007669"/>
    <property type="project" value="UniProtKB-UniRule"/>
</dbReference>
<keyword evidence="5 8" id="KW-0063">Aspartyl esterase</keyword>
<organism evidence="10 11">
    <name type="scientific">Acorus gramineus</name>
    <name type="common">Dwarf sweet flag</name>
    <dbReference type="NCBI Taxonomy" id="55184"/>
    <lineage>
        <taxon>Eukaryota</taxon>
        <taxon>Viridiplantae</taxon>
        <taxon>Streptophyta</taxon>
        <taxon>Embryophyta</taxon>
        <taxon>Tracheophyta</taxon>
        <taxon>Spermatophyta</taxon>
        <taxon>Magnoliopsida</taxon>
        <taxon>Liliopsida</taxon>
        <taxon>Acoraceae</taxon>
        <taxon>Acorus</taxon>
    </lineage>
</organism>
<dbReference type="PANTHER" id="PTHR31321:SF134">
    <property type="entry name" value="PECTINESTERASE"/>
    <property type="match status" value="1"/>
</dbReference>
<dbReference type="GO" id="GO:0030599">
    <property type="term" value="F:pectinesterase activity"/>
    <property type="evidence" value="ECO:0007669"/>
    <property type="project" value="UniProtKB-UniRule"/>
</dbReference>
<keyword evidence="11" id="KW-1185">Reference proteome</keyword>
<dbReference type="InterPro" id="IPR000070">
    <property type="entry name" value="Pectinesterase_cat"/>
</dbReference>
<dbReference type="Pfam" id="PF01095">
    <property type="entry name" value="Pectinesterase"/>
    <property type="match status" value="1"/>
</dbReference>
<evidence type="ECO:0000256" key="8">
    <source>
        <dbReference type="RuleBase" id="RU000589"/>
    </source>
</evidence>
<protein>
    <recommendedName>
        <fullName evidence="3 8">Pectinesterase</fullName>
        <ecNumber evidence="3 8">3.1.1.11</ecNumber>
    </recommendedName>
</protein>
<reference evidence="10" key="2">
    <citation type="submission" date="2023-06" db="EMBL/GenBank/DDBJ databases">
        <authorList>
            <person name="Ma L."/>
            <person name="Liu K.-W."/>
            <person name="Li Z."/>
            <person name="Hsiao Y.-Y."/>
            <person name="Qi Y."/>
            <person name="Fu T."/>
            <person name="Tang G."/>
            <person name="Zhang D."/>
            <person name="Sun W.-H."/>
            <person name="Liu D.-K."/>
            <person name="Li Y."/>
            <person name="Chen G.-Z."/>
            <person name="Liu X.-D."/>
            <person name="Liao X.-Y."/>
            <person name="Jiang Y.-T."/>
            <person name="Yu X."/>
            <person name="Hao Y."/>
            <person name="Huang J."/>
            <person name="Zhao X.-W."/>
            <person name="Ke S."/>
            <person name="Chen Y.-Y."/>
            <person name="Wu W.-L."/>
            <person name="Hsu J.-L."/>
            <person name="Lin Y.-F."/>
            <person name="Huang M.-D."/>
            <person name="Li C.-Y."/>
            <person name="Huang L."/>
            <person name="Wang Z.-W."/>
            <person name="Zhao X."/>
            <person name="Zhong W.-Y."/>
            <person name="Peng D.-H."/>
            <person name="Ahmad S."/>
            <person name="Lan S."/>
            <person name="Zhang J.-S."/>
            <person name="Tsai W.-C."/>
            <person name="Van De Peer Y."/>
            <person name="Liu Z.-J."/>
        </authorList>
    </citation>
    <scope>NUCLEOTIDE SEQUENCE</scope>
    <source>
        <strain evidence="10">SCP</strain>
        <tissue evidence="10">Leaves</tissue>
    </source>
</reference>
<evidence type="ECO:0000256" key="7">
    <source>
        <dbReference type="PROSITE-ProRule" id="PRU10040"/>
    </source>
</evidence>
<evidence type="ECO:0000256" key="2">
    <source>
        <dbReference type="ARBA" id="ARBA00008891"/>
    </source>
</evidence>
<dbReference type="PROSITE" id="PS00503">
    <property type="entry name" value="PECTINESTERASE_2"/>
    <property type="match status" value="1"/>
</dbReference>
<dbReference type="InterPro" id="IPR011050">
    <property type="entry name" value="Pectin_lyase_fold/virulence"/>
</dbReference>
<dbReference type="Gene3D" id="2.160.20.10">
    <property type="entry name" value="Single-stranded right-handed beta-helix, Pectin lyase-like"/>
    <property type="match status" value="1"/>
</dbReference>
<dbReference type="AlphaFoldDB" id="A0AAV9BSV3"/>
<dbReference type="GO" id="GO:0042545">
    <property type="term" value="P:cell wall modification"/>
    <property type="evidence" value="ECO:0007669"/>
    <property type="project" value="UniProtKB-UniRule"/>
</dbReference>
<evidence type="ECO:0000256" key="4">
    <source>
        <dbReference type="ARBA" id="ARBA00022801"/>
    </source>
</evidence>
<comment type="caution">
    <text evidence="10">The sequence shown here is derived from an EMBL/GenBank/DDBJ whole genome shotgun (WGS) entry which is preliminary data.</text>
</comment>
<evidence type="ECO:0000256" key="3">
    <source>
        <dbReference type="ARBA" id="ARBA00013229"/>
    </source>
</evidence>
<evidence type="ECO:0000256" key="1">
    <source>
        <dbReference type="ARBA" id="ARBA00005184"/>
    </source>
</evidence>
<reference evidence="10" key="1">
    <citation type="journal article" date="2023" name="Nat. Commun.">
        <title>Diploid and tetraploid genomes of Acorus and the evolution of monocots.</title>
        <authorList>
            <person name="Ma L."/>
            <person name="Liu K.W."/>
            <person name="Li Z."/>
            <person name="Hsiao Y.Y."/>
            <person name="Qi Y."/>
            <person name="Fu T."/>
            <person name="Tang G.D."/>
            <person name="Zhang D."/>
            <person name="Sun W.H."/>
            <person name="Liu D.K."/>
            <person name="Li Y."/>
            <person name="Chen G.Z."/>
            <person name="Liu X.D."/>
            <person name="Liao X.Y."/>
            <person name="Jiang Y.T."/>
            <person name="Yu X."/>
            <person name="Hao Y."/>
            <person name="Huang J."/>
            <person name="Zhao X.W."/>
            <person name="Ke S."/>
            <person name="Chen Y.Y."/>
            <person name="Wu W.L."/>
            <person name="Hsu J.L."/>
            <person name="Lin Y.F."/>
            <person name="Huang M.D."/>
            <person name="Li C.Y."/>
            <person name="Huang L."/>
            <person name="Wang Z.W."/>
            <person name="Zhao X."/>
            <person name="Zhong W.Y."/>
            <person name="Peng D.H."/>
            <person name="Ahmad S."/>
            <person name="Lan S."/>
            <person name="Zhang J.S."/>
            <person name="Tsai W.C."/>
            <person name="Van de Peer Y."/>
            <person name="Liu Z.J."/>
        </authorList>
    </citation>
    <scope>NUCLEOTIDE SEQUENCE</scope>
    <source>
        <strain evidence="10">SCP</strain>
    </source>
</reference>
<dbReference type="Proteomes" id="UP001179952">
    <property type="component" value="Unassembled WGS sequence"/>
</dbReference>
<feature type="domain" description="Pectinesterase catalytic" evidence="9">
    <location>
        <begin position="2"/>
        <end position="262"/>
    </location>
</feature>
<comment type="pathway">
    <text evidence="1 8">Glycan metabolism; pectin degradation; 2-dehydro-3-deoxy-D-gluconate from pectin: step 1/5.</text>
</comment>
<dbReference type="InterPro" id="IPR033131">
    <property type="entry name" value="Pectinesterase_Asp_AS"/>
</dbReference>
<dbReference type="EMBL" id="JAUJYN010000001">
    <property type="protein sequence ID" value="KAK1279730.1"/>
    <property type="molecule type" value="Genomic_DNA"/>
</dbReference>
<name>A0AAV9BSV3_ACOGR</name>
<gene>
    <name evidence="10" type="ORF">QJS04_geneDACA004602</name>
</gene>
<evidence type="ECO:0000259" key="9">
    <source>
        <dbReference type="Pfam" id="PF01095"/>
    </source>
</evidence>
<dbReference type="EC" id="3.1.1.11" evidence="3 8"/>
<comment type="similarity">
    <text evidence="2">Belongs to the pectinesterase family.</text>
</comment>
<sequence>MAGVYREKVVIPKNKPFIYMTGDQNARSNAMIIDGSDNLPYGADRRNSTAVAIDGTTFKSATFSVFADNFVARRMTFRNMYNFQGTPDPNIQAVAAVVAGDMVAFYFCNFIGRQDTLCDLTGRHMYTKCGIQGTLDFIFGYATSVFDTCYITQNGDGGWITANGRSNANDTTGFVFKYCEFTQLGSGSAYLGRAWGPYARSVLFHTHMENVIVPAGWDIGSFAGHENDMTFAEMGCYGPGSNEYENVTRVSWERSMSEDQEKYYATDFNDAKKWRLMQP</sequence>
<feature type="active site" evidence="7">
    <location>
        <position position="136"/>
    </location>
</feature>
<evidence type="ECO:0000313" key="10">
    <source>
        <dbReference type="EMBL" id="KAK1279730.1"/>
    </source>
</evidence>
<proteinExistence type="inferred from homology"/>
<dbReference type="PANTHER" id="PTHR31321">
    <property type="entry name" value="ACYL-COA THIOESTER HYDROLASE YBHC-RELATED"/>
    <property type="match status" value="1"/>
</dbReference>
<accession>A0AAV9BSV3</accession>
<evidence type="ECO:0000313" key="11">
    <source>
        <dbReference type="Proteomes" id="UP001179952"/>
    </source>
</evidence>
<dbReference type="SUPFAM" id="SSF51126">
    <property type="entry name" value="Pectin lyase-like"/>
    <property type="match status" value="1"/>
</dbReference>
<dbReference type="InterPro" id="IPR012334">
    <property type="entry name" value="Pectin_lyas_fold"/>
</dbReference>
<evidence type="ECO:0000256" key="5">
    <source>
        <dbReference type="ARBA" id="ARBA00023085"/>
    </source>
</evidence>